<evidence type="ECO:0000313" key="3">
    <source>
        <dbReference type="EMBL" id="KYQ72086.1"/>
    </source>
</evidence>
<keyword evidence="1" id="KW-0732">Signal</keyword>
<dbReference type="Gene3D" id="3.40.630.10">
    <property type="entry name" value="Zn peptidases"/>
    <property type="match status" value="1"/>
</dbReference>
<dbReference type="SUPFAM" id="SSF53187">
    <property type="entry name" value="Zn-dependent exopeptidases"/>
    <property type="match status" value="1"/>
</dbReference>
<dbReference type="InterPro" id="IPR007484">
    <property type="entry name" value="Peptidase_M28"/>
</dbReference>
<dbReference type="GO" id="GO:0008235">
    <property type="term" value="F:metalloexopeptidase activity"/>
    <property type="evidence" value="ECO:0007669"/>
    <property type="project" value="InterPro"/>
</dbReference>
<dbReference type="InterPro" id="IPR045175">
    <property type="entry name" value="M28_fam"/>
</dbReference>
<dbReference type="Pfam" id="PF04389">
    <property type="entry name" value="Peptidase_M28"/>
    <property type="match status" value="1"/>
</dbReference>
<name>A0A151Y216_9GAMM</name>
<evidence type="ECO:0000313" key="4">
    <source>
        <dbReference type="Proteomes" id="UP000076276"/>
    </source>
</evidence>
<dbReference type="EMBL" id="LUAW01000020">
    <property type="protein sequence ID" value="KYQ72086.1"/>
    <property type="molecule type" value="Genomic_DNA"/>
</dbReference>
<accession>A0A151Y216</accession>
<dbReference type="PANTHER" id="PTHR12147:SF26">
    <property type="entry name" value="PEPTIDASE M28 DOMAIN-CONTAINING PROTEIN"/>
    <property type="match status" value="1"/>
</dbReference>
<gene>
    <name evidence="3" type="ORF">AZH43_12805</name>
</gene>
<comment type="caution">
    <text evidence="3">The sequence shown here is derived from an EMBL/GenBank/DDBJ whole genome shotgun (WGS) entry which is preliminary data.</text>
</comment>
<dbReference type="Proteomes" id="UP000076276">
    <property type="component" value="Unassembled WGS sequence"/>
</dbReference>
<dbReference type="PANTHER" id="PTHR12147">
    <property type="entry name" value="METALLOPEPTIDASE M28 FAMILY MEMBER"/>
    <property type="match status" value="1"/>
</dbReference>
<dbReference type="OrthoDB" id="9778250at2"/>
<dbReference type="GO" id="GO:0006508">
    <property type="term" value="P:proteolysis"/>
    <property type="evidence" value="ECO:0007669"/>
    <property type="project" value="InterPro"/>
</dbReference>
<evidence type="ECO:0000256" key="1">
    <source>
        <dbReference type="SAM" id="SignalP"/>
    </source>
</evidence>
<sequence>MKKYLTEKNALWCFFSFMAFMAVSSAHANTVKNAEPQNLTVYMEQLLGGGDYRNFKDIQELNRVSAWIREQMRLFGIPCQYQNYKVNDEAYRNVVCSLKGRNADTVIVGAHYDVFEDKPGADDNASGVAGVIETARILSAEKTRLKNSVDFIFYTLNEAPFSGTEDMGSYVHAKSIEKQSQNIKSIYILENIGYFDPNFVQNYPIGLKWIYPSHGNYIAAVGNLQSREMTADFCAAMKNLNQLQCERLIAPSFVQAMDFSDHNNYWAFDLPAIVITDTGAYRNKNFHTEKDIIENLDVGKMGQVVNGLVQTILK</sequence>
<feature type="chain" id="PRO_5007592185" evidence="1">
    <location>
        <begin position="29"/>
        <end position="314"/>
    </location>
</feature>
<feature type="signal peptide" evidence="1">
    <location>
        <begin position="1"/>
        <end position="28"/>
    </location>
</feature>
<dbReference type="AlphaFoldDB" id="A0A151Y216"/>
<organism evidence="3 4">
    <name type="scientific">Acinetobacter pragensis</name>
    <dbReference type="NCBI Taxonomy" id="1806892"/>
    <lineage>
        <taxon>Bacteria</taxon>
        <taxon>Pseudomonadati</taxon>
        <taxon>Pseudomonadota</taxon>
        <taxon>Gammaproteobacteria</taxon>
        <taxon>Moraxellales</taxon>
        <taxon>Moraxellaceae</taxon>
        <taxon>Acinetobacter</taxon>
    </lineage>
</organism>
<protein>
    <submittedName>
        <fullName evidence="3">Peptidase M28</fullName>
    </submittedName>
</protein>
<reference evidence="3 4" key="1">
    <citation type="submission" date="2016-03" db="EMBL/GenBank/DDBJ databases">
        <title>Acinetobacter genomospecies 28 strain ANC 4149.</title>
        <authorList>
            <person name="Radolfova-Krizova L."/>
            <person name="Nemec A."/>
        </authorList>
    </citation>
    <scope>NUCLEOTIDE SEQUENCE [LARGE SCALE GENOMIC DNA]</scope>
    <source>
        <strain evidence="3 4">ANC 4149</strain>
    </source>
</reference>
<feature type="domain" description="Peptidase M28" evidence="2">
    <location>
        <begin position="93"/>
        <end position="307"/>
    </location>
</feature>
<keyword evidence="4" id="KW-1185">Reference proteome</keyword>
<dbReference type="RefSeq" id="WP_067669068.1">
    <property type="nucleotide sequence ID" value="NZ_CBCSIK010000001.1"/>
</dbReference>
<dbReference type="STRING" id="1806892.AZH43_12805"/>
<evidence type="ECO:0000259" key="2">
    <source>
        <dbReference type="Pfam" id="PF04389"/>
    </source>
</evidence>
<proteinExistence type="predicted"/>